<dbReference type="Pfam" id="PF05135">
    <property type="entry name" value="Phage_connect_1"/>
    <property type="match status" value="1"/>
</dbReference>
<dbReference type="CDD" id="cd08054">
    <property type="entry name" value="gp6"/>
    <property type="match status" value="1"/>
</dbReference>
<evidence type="ECO:0000313" key="1">
    <source>
        <dbReference type="EMBL" id="RSJ95998.1"/>
    </source>
</evidence>
<gene>
    <name evidence="1" type="ORF">D8790_03625</name>
</gene>
<evidence type="ECO:0000313" key="2">
    <source>
        <dbReference type="Proteomes" id="UP000278843"/>
    </source>
</evidence>
<accession>A0A3R9T9Z1</accession>
<dbReference type="NCBIfam" id="TIGR01560">
    <property type="entry name" value="put_DNA_pack"/>
    <property type="match status" value="1"/>
</dbReference>
<dbReference type="RefSeq" id="WP_032462750.1">
    <property type="nucleotide sequence ID" value="NZ_LBCU01000005.1"/>
</dbReference>
<dbReference type="EMBL" id="RJPU01000002">
    <property type="protein sequence ID" value="RSJ95998.1"/>
    <property type="molecule type" value="Genomic_DNA"/>
</dbReference>
<dbReference type="Proteomes" id="UP000278843">
    <property type="component" value="Unassembled WGS sequence"/>
</dbReference>
<organism evidence="1 2">
    <name type="scientific">Streptococcus cristatus</name>
    <dbReference type="NCBI Taxonomy" id="45634"/>
    <lineage>
        <taxon>Bacteria</taxon>
        <taxon>Bacillati</taxon>
        <taxon>Bacillota</taxon>
        <taxon>Bacilli</taxon>
        <taxon>Lactobacillales</taxon>
        <taxon>Streptococcaceae</taxon>
        <taxon>Streptococcus</taxon>
    </lineage>
</organism>
<sequence>MLTLLEAKIYLRVDTSEEDNLIKVLIATSEELCKDVLRVDELVDTPLIRSAMLYAVAYLFEHREEANHHDLKETLYHLLGGLRKEVF</sequence>
<protein>
    <submittedName>
        <fullName evidence="1">Phage gp6-like head-tail connector protein</fullName>
    </submittedName>
</protein>
<dbReference type="InterPro" id="IPR021146">
    <property type="entry name" value="Phage_gp6-like_head-tail"/>
</dbReference>
<proteinExistence type="predicted"/>
<name>A0A3R9T9Z1_STRCR</name>
<dbReference type="InterPro" id="IPR006450">
    <property type="entry name" value="Phage_HK97_gp6-like"/>
</dbReference>
<dbReference type="AlphaFoldDB" id="A0A3R9T9Z1"/>
<comment type="caution">
    <text evidence="1">The sequence shown here is derived from an EMBL/GenBank/DDBJ whole genome shotgun (WGS) entry which is preliminary data.</text>
</comment>
<dbReference type="Gene3D" id="1.10.3230.30">
    <property type="entry name" value="Phage gp6-like head-tail connector protein"/>
    <property type="match status" value="1"/>
</dbReference>
<reference evidence="1 2" key="1">
    <citation type="submission" date="2018-11" db="EMBL/GenBank/DDBJ databases">
        <title>Species Designations Belie Phenotypic and Genotypic Heterogeneity in Oral Streptococci.</title>
        <authorList>
            <person name="Velsko I."/>
        </authorList>
    </citation>
    <scope>NUCLEOTIDE SEQUENCE [LARGE SCALE GENOMIC DNA]</scope>
    <source>
        <strain evidence="1 2">BCC13</strain>
    </source>
</reference>